<dbReference type="InterPro" id="IPR002110">
    <property type="entry name" value="Ankyrin_rpt"/>
</dbReference>
<reference evidence="1" key="1">
    <citation type="submission" date="2018-10" db="EMBL/GenBank/DDBJ databases">
        <title>Hidden diversity of soil giant viruses.</title>
        <authorList>
            <person name="Schulz F."/>
            <person name="Alteio L."/>
            <person name="Goudeau D."/>
            <person name="Ryan E.M."/>
            <person name="Malmstrom R.R."/>
            <person name="Blanchard J."/>
            <person name="Woyke T."/>
        </authorList>
    </citation>
    <scope>NUCLEOTIDE SEQUENCE</scope>
    <source>
        <strain evidence="1">FNV1</strain>
    </source>
</reference>
<dbReference type="EMBL" id="MK072133">
    <property type="protein sequence ID" value="AYV79104.1"/>
    <property type="molecule type" value="Genomic_DNA"/>
</dbReference>
<evidence type="ECO:0000313" key="1">
    <source>
        <dbReference type="EMBL" id="AYV79104.1"/>
    </source>
</evidence>
<name>A0A3G4ZXN9_9VIRU</name>
<dbReference type="Gene3D" id="1.25.40.20">
    <property type="entry name" value="Ankyrin repeat-containing domain"/>
    <property type="match status" value="1"/>
</dbReference>
<sequence>MTATALIHAGRFITLTCSENSTKCIEYINRYDDFYNISIAGWTPLMYSICEHIDVMAILIQKGVNVNYKSQGGINTLTLACIHGYEDKAIMLIKAGIDFVDLIDTHIVKFGYQQVMLCIRNVYQQCITSTINDDDACDNAIATSFKTTYVSGIINMIGEFII</sequence>
<organism evidence="1">
    <name type="scientific">Faunusvirus sp</name>
    <dbReference type="NCBI Taxonomy" id="2487766"/>
    <lineage>
        <taxon>Viruses</taxon>
        <taxon>Varidnaviria</taxon>
        <taxon>Bamfordvirae</taxon>
        <taxon>Nucleocytoviricota</taxon>
        <taxon>Megaviricetes</taxon>
        <taxon>Imitervirales</taxon>
        <taxon>Mimiviridae</taxon>
    </lineage>
</organism>
<dbReference type="SMART" id="SM00248">
    <property type="entry name" value="ANK"/>
    <property type="match status" value="2"/>
</dbReference>
<gene>
    <name evidence="1" type="ORF">Faunusvirus2_51</name>
</gene>
<dbReference type="InterPro" id="IPR036770">
    <property type="entry name" value="Ankyrin_rpt-contain_sf"/>
</dbReference>
<dbReference type="SUPFAM" id="SSF48403">
    <property type="entry name" value="Ankyrin repeat"/>
    <property type="match status" value="1"/>
</dbReference>
<accession>A0A3G4ZXN9</accession>
<protein>
    <submittedName>
        <fullName evidence="1">Uncharacterized protein</fullName>
    </submittedName>
</protein>
<dbReference type="Pfam" id="PF12796">
    <property type="entry name" value="Ank_2"/>
    <property type="match status" value="1"/>
</dbReference>
<proteinExistence type="predicted"/>